<evidence type="ECO:0000259" key="7">
    <source>
        <dbReference type="Pfam" id="PF20684"/>
    </source>
</evidence>
<protein>
    <recommendedName>
        <fullName evidence="7">Rhodopsin domain-containing protein</fullName>
    </recommendedName>
</protein>
<evidence type="ECO:0000313" key="9">
    <source>
        <dbReference type="Proteomes" id="UP000824998"/>
    </source>
</evidence>
<comment type="similarity">
    <text evidence="5">Belongs to the SAT4 family.</text>
</comment>
<feature type="transmembrane region" description="Helical" evidence="6">
    <location>
        <begin position="82"/>
        <end position="98"/>
    </location>
</feature>
<sequence>SLVFLVIFTLVSAFTIIFACLPVQASWDLTLAQTAKCYSKDTFTAIGLFNSSVNILTDVLFSCLPIPMVWNLQVNIRTKMSLIFILSLGMFACVAAIVKTVLQSQVYSTPNTTREDTYFIWNSVELYVGITAASLPSLRPLFKNLLDSTKALRSRITTSENARTTKRHKYYMQEDGPSIAMNTLSGKEDEKFRKGEIGQYNVRVTTKESLDDSTMPQNGSSSDSVEYILPLQGIQRTVDVTVTR</sequence>
<dbReference type="PANTHER" id="PTHR33048:SF167">
    <property type="entry name" value="INTEGRAL MEMBRANE PROTEIN"/>
    <property type="match status" value="1"/>
</dbReference>
<evidence type="ECO:0000256" key="2">
    <source>
        <dbReference type="ARBA" id="ARBA00022692"/>
    </source>
</evidence>
<comment type="caution">
    <text evidence="8">The sequence shown here is derived from an EMBL/GenBank/DDBJ whole genome shotgun (WGS) entry which is preliminary data.</text>
</comment>
<dbReference type="OrthoDB" id="3897607at2759"/>
<dbReference type="AlphaFoldDB" id="A0A9P8C368"/>
<dbReference type="EMBL" id="MU251651">
    <property type="protein sequence ID" value="KAG9230701.1"/>
    <property type="molecule type" value="Genomic_DNA"/>
</dbReference>
<evidence type="ECO:0000256" key="4">
    <source>
        <dbReference type="ARBA" id="ARBA00023136"/>
    </source>
</evidence>
<dbReference type="PANTHER" id="PTHR33048">
    <property type="entry name" value="PTH11-LIKE INTEGRAL MEMBRANE PROTEIN (AFU_ORTHOLOGUE AFUA_5G11245)"/>
    <property type="match status" value="1"/>
</dbReference>
<dbReference type="InterPro" id="IPR049326">
    <property type="entry name" value="Rhodopsin_dom_fungi"/>
</dbReference>
<dbReference type="GO" id="GO:0016020">
    <property type="term" value="C:membrane"/>
    <property type="evidence" value="ECO:0007669"/>
    <property type="project" value="UniProtKB-SubCell"/>
</dbReference>
<accession>A0A9P8C368</accession>
<name>A0A9P8C368_9HELO</name>
<proteinExistence type="inferred from homology"/>
<reference evidence="8" key="1">
    <citation type="journal article" date="2021" name="IMA Fungus">
        <title>Genomic characterization of three marine fungi, including Emericellopsis atlantica sp. nov. with signatures of a generalist lifestyle and marine biomass degradation.</title>
        <authorList>
            <person name="Hagestad O.C."/>
            <person name="Hou L."/>
            <person name="Andersen J.H."/>
            <person name="Hansen E.H."/>
            <person name="Altermark B."/>
            <person name="Li C."/>
            <person name="Kuhnert E."/>
            <person name="Cox R.J."/>
            <person name="Crous P.W."/>
            <person name="Spatafora J.W."/>
            <person name="Lail K."/>
            <person name="Amirebrahimi M."/>
            <person name="Lipzen A."/>
            <person name="Pangilinan J."/>
            <person name="Andreopoulos W."/>
            <person name="Hayes R.D."/>
            <person name="Ng V."/>
            <person name="Grigoriev I.V."/>
            <person name="Jackson S.A."/>
            <person name="Sutton T.D.S."/>
            <person name="Dobson A.D.W."/>
            <person name="Rama T."/>
        </authorList>
    </citation>
    <scope>NUCLEOTIDE SEQUENCE</scope>
    <source>
        <strain evidence="8">TRa018bII</strain>
    </source>
</reference>
<feature type="domain" description="Rhodopsin" evidence="7">
    <location>
        <begin position="2"/>
        <end position="143"/>
    </location>
</feature>
<evidence type="ECO:0000256" key="3">
    <source>
        <dbReference type="ARBA" id="ARBA00022989"/>
    </source>
</evidence>
<feature type="transmembrane region" description="Helical" evidence="6">
    <location>
        <begin position="49"/>
        <end position="70"/>
    </location>
</feature>
<evidence type="ECO:0000313" key="8">
    <source>
        <dbReference type="EMBL" id="KAG9230701.1"/>
    </source>
</evidence>
<evidence type="ECO:0000256" key="6">
    <source>
        <dbReference type="SAM" id="Phobius"/>
    </source>
</evidence>
<keyword evidence="2 6" id="KW-0812">Transmembrane</keyword>
<dbReference type="Proteomes" id="UP000824998">
    <property type="component" value="Unassembled WGS sequence"/>
</dbReference>
<keyword evidence="3 6" id="KW-1133">Transmembrane helix</keyword>
<feature type="non-terminal residue" evidence="8">
    <location>
        <position position="244"/>
    </location>
</feature>
<gene>
    <name evidence="8" type="ORF">BJ875DRAFT_519158</name>
</gene>
<dbReference type="Pfam" id="PF20684">
    <property type="entry name" value="Fung_rhodopsin"/>
    <property type="match status" value="1"/>
</dbReference>
<organism evidence="8 9">
    <name type="scientific">Amylocarpus encephaloides</name>
    <dbReference type="NCBI Taxonomy" id="45428"/>
    <lineage>
        <taxon>Eukaryota</taxon>
        <taxon>Fungi</taxon>
        <taxon>Dikarya</taxon>
        <taxon>Ascomycota</taxon>
        <taxon>Pezizomycotina</taxon>
        <taxon>Leotiomycetes</taxon>
        <taxon>Helotiales</taxon>
        <taxon>Helotiales incertae sedis</taxon>
        <taxon>Amylocarpus</taxon>
    </lineage>
</organism>
<comment type="subcellular location">
    <subcellularLocation>
        <location evidence="1">Membrane</location>
        <topology evidence="1">Multi-pass membrane protein</topology>
    </subcellularLocation>
</comment>
<evidence type="ECO:0000256" key="1">
    <source>
        <dbReference type="ARBA" id="ARBA00004141"/>
    </source>
</evidence>
<evidence type="ECO:0000256" key="5">
    <source>
        <dbReference type="ARBA" id="ARBA00038359"/>
    </source>
</evidence>
<keyword evidence="9" id="KW-1185">Reference proteome</keyword>
<feature type="non-terminal residue" evidence="8">
    <location>
        <position position="1"/>
    </location>
</feature>
<keyword evidence="4 6" id="KW-0472">Membrane</keyword>
<dbReference type="InterPro" id="IPR052337">
    <property type="entry name" value="SAT4-like"/>
</dbReference>